<evidence type="ECO:0000313" key="1">
    <source>
        <dbReference type="EMBL" id="PJZ58277.1"/>
    </source>
</evidence>
<keyword evidence="2" id="KW-1185">Reference proteome</keyword>
<comment type="caution">
    <text evidence="1">The sequence shown here is derived from an EMBL/GenBank/DDBJ whole genome shotgun (WGS) entry which is preliminary data.</text>
</comment>
<dbReference type="EMBL" id="NPDS01000002">
    <property type="protein sequence ID" value="PJZ58277.1"/>
    <property type="molecule type" value="Genomic_DNA"/>
</dbReference>
<sequence length="339" mass="38312">MNSKYFQTCKRIEALIFLLSFSLISCLGYREDRVAIQKNQIGTASEIVQLVISPPDATGNFLEFSINRMEEIKYETKVKVTTSLLRNKNGTLCDKFTNSGEEEKCVSYYASLGLGTFVTAGLWIPIALVFDWIPAIFRTGDSIVTEESTEKKSSVQCNIKNSEAVFEYGIGGWDKTRKVQINNCVAKVPLNDEFNSNYSMSYRVSITGASYASSSLNYSTDGGAFGVIESKRFLAIQKNADRILEREDRINQLTQEVESKKEKRQCLSFMGNISIYSPIRNYPKDYAIPVASSCQITCLKMKERLFSSDNTGRVVIDCTERCRQCWDVLGWEKSGRFQL</sequence>
<organism evidence="1 2">
    <name type="scientific">Leptospira barantonii</name>
    <dbReference type="NCBI Taxonomy" id="2023184"/>
    <lineage>
        <taxon>Bacteria</taxon>
        <taxon>Pseudomonadati</taxon>
        <taxon>Spirochaetota</taxon>
        <taxon>Spirochaetia</taxon>
        <taxon>Leptospirales</taxon>
        <taxon>Leptospiraceae</taxon>
        <taxon>Leptospira</taxon>
    </lineage>
</organism>
<dbReference type="Proteomes" id="UP000231879">
    <property type="component" value="Unassembled WGS sequence"/>
</dbReference>
<evidence type="ECO:0000313" key="2">
    <source>
        <dbReference type="Proteomes" id="UP000231879"/>
    </source>
</evidence>
<proteinExistence type="predicted"/>
<gene>
    <name evidence="1" type="ORF">CH367_07820</name>
</gene>
<protein>
    <recommendedName>
        <fullName evidence="3">Lipoprotein</fullName>
    </recommendedName>
</protein>
<accession>A0ABX4NN72</accession>
<dbReference type="RefSeq" id="WP_125226103.1">
    <property type="nucleotide sequence ID" value="NZ_NPDS01000002.1"/>
</dbReference>
<reference evidence="1 2" key="1">
    <citation type="submission" date="2017-07" db="EMBL/GenBank/DDBJ databases">
        <title>Leptospira spp. isolated from tropical soils.</title>
        <authorList>
            <person name="Thibeaux R."/>
            <person name="Iraola G."/>
            <person name="Ferres I."/>
            <person name="Bierque E."/>
            <person name="Girault D."/>
            <person name="Soupe-Gilbert M.-E."/>
            <person name="Picardeau M."/>
            <person name="Goarant C."/>
        </authorList>
    </citation>
    <scope>NUCLEOTIDE SEQUENCE [LARGE SCALE GENOMIC DNA]</scope>
    <source>
        <strain evidence="1 2">FH4-C-A1</strain>
    </source>
</reference>
<evidence type="ECO:0008006" key="3">
    <source>
        <dbReference type="Google" id="ProtNLM"/>
    </source>
</evidence>
<dbReference type="PROSITE" id="PS51257">
    <property type="entry name" value="PROKAR_LIPOPROTEIN"/>
    <property type="match status" value="1"/>
</dbReference>
<name>A0ABX4NN72_9LEPT</name>